<keyword evidence="1" id="KW-1133">Transmembrane helix</keyword>
<feature type="transmembrane region" description="Helical" evidence="1">
    <location>
        <begin position="103"/>
        <end position="122"/>
    </location>
</feature>
<comment type="caution">
    <text evidence="2">The sequence shown here is derived from an EMBL/GenBank/DDBJ whole genome shotgun (WGS) entry which is preliminary data.</text>
</comment>
<sequence>MDMDIVLFIVFALIFITPYFIAFYFRRRKPIITELILAFILGFAVASFFYSIIDILYHDYGLEGAIIELWMFILIIIALINSIWLRRSLRKKRVELQGKSQHIYLFIALILGILLSTILYWGSIENFVEKRNISAAIKTKYQEAVKKSPIVDIGETITLTPEQPAFKLNSSKGLLVEDIVKRNDKFLQPHWLGCDFNYYVSSGRSGISYLYSKNYEIMIEKNTCAQLKDCDTNTLNLEITHCNPNLMYR</sequence>
<evidence type="ECO:0000256" key="1">
    <source>
        <dbReference type="SAM" id="Phobius"/>
    </source>
</evidence>
<keyword evidence="1" id="KW-0812">Transmembrane</keyword>
<feature type="transmembrane region" description="Helical" evidence="1">
    <location>
        <begin position="32"/>
        <end position="53"/>
    </location>
</feature>
<dbReference type="AlphaFoldDB" id="A0A2H0YV48"/>
<reference evidence="2 3" key="1">
    <citation type="submission" date="2017-09" db="EMBL/GenBank/DDBJ databases">
        <title>Depth-based differentiation of microbial function through sediment-hosted aquifers and enrichment of novel symbionts in the deep terrestrial subsurface.</title>
        <authorList>
            <person name="Probst A.J."/>
            <person name="Ladd B."/>
            <person name="Jarett J.K."/>
            <person name="Geller-Mcgrath D.E."/>
            <person name="Sieber C.M."/>
            <person name="Emerson J.B."/>
            <person name="Anantharaman K."/>
            <person name="Thomas B.C."/>
            <person name="Malmstrom R."/>
            <person name="Stieglmeier M."/>
            <person name="Klingl A."/>
            <person name="Woyke T."/>
            <person name="Ryan C.M."/>
            <person name="Banfield J.F."/>
        </authorList>
    </citation>
    <scope>NUCLEOTIDE SEQUENCE [LARGE SCALE GENOMIC DNA]</scope>
    <source>
        <strain evidence="2">CG08_land_8_20_14_0_20_40_16</strain>
    </source>
</reference>
<evidence type="ECO:0000313" key="3">
    <source>
        <dbReference type="Proteomes" id="UP000231542"/>
    </source>
</evidence>
<dbReference type="EMBL" id="PEXU01000047">
    <property type="protein sequence ID" value="PIS42367.1"/>
    <property type="molecule type" value="Genomic_DNA"/>
</dbReference>
<gene>
    <name evidence="2" type="ORF">COT24_04075</name>
</gene>
<feature type="transmembrane region" description="Helical" evidence="1">
    <location>
        <begin position="65"/>
        <end position="83"/>
    </location>
</feature>
<proteinExistence type="predicted"/>
<dbReference type="Proteomes" id="UP000231542">
    <property type="component" value="Unassembled WGS sequence"/>
</dbReference>
<protein>
    <submittedName>
        <fullName evidence="2">Uncharacterized protein</fullName>
    </submittedName>
</protein>
<organism evidence="2 3">
    <name type="scientific">Candidatus Kerfeldbacteria bacterium CG08_land_8_20_14_0_20_40_16</name>
    <dbReference type="NCBI Taxonomy" id="2014244"/>
    <lineage>
        <taxon>Bacteria</taxon>
        <taxon>Candidatus Kerfeldiibacteriota</taxon>
    </lineage>
</organism>
<feature type="transmembrane region" description="Helical" evidence="1">
    <location>
        <begin position="6"/>
        <end position="25"/>
    </location>
</feature>
<accession>A0A2H0YV48</accession>
<evidence type="ECO:0000313" key="2">
    <source>
        <dbReference type="EMBL" id="PIS42367.1"/>
    </source>
</evidence>
<keyword evidence="1" id="KW-0472">Membrane</keyword>
<name>A0A2H0YV48_9BACT</name>